<keyword evidence="4" id="KW-0408">Iron</keyword>
<name>A0A103DXL0_9BURK</name>
<dbReference type="Pfam" id="PF00355">
    <property type="entry name" value="Rieske"/>
    <property type="match status" value="1"/>
</dbReference>
<sequence>MGRYPDGWFALGYSRDVKRGAVVVKRFAGDDVVMYRTRSGLLRVIEPHCPHLGAHLGHGGVVDGENLVCPFHHLAFGPDGACAHAPGALKPPAAMLRQQHVREVGDRNE</sequence>
<organism evidence="7 8">
    <name type="scientific">Burkholderia singularis</name>
    <dbReference type="NCBI Taxonomy" id="1503053"/>
    <lineage>
        <taxon>Bacteria</taxon>
        <taxon>Pseudomonadati</taxon>
        <taxon>Pseudomonadota</taxon>
        <taxon>Betaproteobacteria</taxon>
        <taxon>Burkholderiales</taxon>
        <taxon>Burkholderiaceae</taxon>
        <taxon>Burkholderia</taxon>
        <taxon>pseudomallei group</taxon>
    </lineage>
</organism>
<evidence type="ECO:0000256" key="4">
    <source>
        <dbReference type="ARBA" id="ARBA00023004"/>
    </source>
</evidence>
<gene>
    <name evidence="7" type="ORF">WS67_21070</name>
</gene>
<dbReference type="GO" id="GO:0051537">
    <property type="term" value="F:2 iron, 2 sulfur cluster binding"/>
    <property type="evidence" value="ECO:0007669"/>
    <property type="project" value="UniProtKB-KW"/>
</dbReference>
<evidence type="ECO:0000313" key="7">
    <source>
        <dbReference type="EMBL" id="KVE24588.1"/>
    </source>
</evidence>
<protein>
    <recommendedName>
        <fullName evidence="6">Rieske domain-containing protein</fullName>
    </recommendedName>
</protein>
<evidence type="ECO:0000256" key="2">
    <source>
        <dbReference type="ARBA" id="ARBA00022723"/>
    </source>
</evidence>
<evidence type="ECO:0000259" key="6">
    <source>
        <dbReference type="PROSITE" id="PS51296"/>
    </source>
</evidence>
<dbReference type="InterPro" id="IPR036922">
    <property type="entry name" value="Rieske_2Fe-2S_sf"/>
</dbReference>
<keyword evidence="2" id="KW-0479">Metal-binding</keyword>
<keyword evidence="5" id="KW-0411">Iron-sulfur</keyword>
<accession>A0A103DXL0</accession>
<dbReference type="GO" id="GO:0016491">
    <property type="term" value="F:oxidoreductase activity"/>
    <property type="evidence" value="ECO:0007669"/>
    <property type="project" value="UniProtKB-KW"/>
</dbReference>
<evidence type="ECO:0000256" key="5">
    <source>
        <dbReference type="ARBA" id="ARBA00023014"/>
    </source>
</evidence>
<dbReference type="Proteomes" id="UP000062788">
    <property type="component" value="Unassembled WGS sequence"/>
</dbReference>
<dbReference type="EMBL" id="LOWA01000054">
    <property type="protein sequence ID" value="KVE24588.1"/>
    <property type="molecule type" value="Genomic_DNA"/>
</dbReference>
<evidence type="ECO:0000313" key="8">
    <source>
        <dbReference type="Proteomes" id="UP000062788"/>
    </source>
</evidence>
<dbReference type="InterPro" id="IPR050584">
    <property type="entry name" value="Cholesterol_7-desaturase"/>
</dbReference>
<dbReference type="SUPFAM" id="SSF50022">
    <property type="entry name" value="ISP domain"/>
    <property type="match status" value="1"/>
</dbReference>
<keyword evidence="1" id="KW-0001">2Fe-2S</keyword>
<keyword evidence="8" id="KW-1185">Reference proteome</keyword>
<dbReference type="PROSITE" id="PS51296">
    <property type="entry name" value="RIESKE"/>
    <property type="match status" value="1"/>
</dbReference>
<comment type="caution">
    <text evidence="7">The sequence shown here is derived from an EMBL/GenBank/DDBJ whole genome shotgun (WGS) entry which is preliminary data.</text>
</comment>
<dbReference type="PANTHER" id="PTHR21266:SF60">
    <property type="entry name" value="3-KETOSTEROID-9-ALPHA-MONOOXYGENASE, OXYGENASE COMPONENT"/>
    <property type="match status" value="1"/>
</dbReference>
<dbReference type="PANTHER" id="PTHR21266">
    <property type="entry name" value="IRON-SULFUR DOMAIN CONTAINING PROTEIN"/>
    <property type="match status" value="1"/>
</dbReference>
<evidence type="ECO:0000256" key="3">
    <source>
        <dbReference type="ARBA" id="ARBA00023002"/>
    </source>
</evidence>
<dbReference type="InterPro" id="IPR017941">
    <property type="entry name" value="Rieske_2Fe-2S"/>
</dbReference>
<feature type="domain" description="Rieske" evidence="6">
    <location>
        <begin position="8"/>
        <end position="109"/>
    </location>
</feature>
<keyword evidence="3" id="KW-0560">Oxidoreductase</keyword>
<proteinExistence type="predicted"/>
<dbReference type="Gene3D" id="2.102.10.10">
    <property type="entry name" value="Rieske [2Fe-2S] iron-sulphur domain"/>
    <property type="match status" value="1"/>
</dbReference>
<dbReference type="GO" id="GO:0046872">
    <property type="term" value="F:metal ion binding"/>
    <property type="evidence" value="ECO:0007669"/>
    <property type="project" value="UniProtKB-KW"/>
</dbReference>
<dbReference type="AlphaFoldDB" id="A0A103DXL0"/>
<evidence type="ECO:0000256" key="1">
    <source>
        <dbReference type="ARBA" id="ARBA00022714"/>
    </source>
</evidence>
<reference evidence="7 8" key="1">
    <citation type="submission" date="2015-11" db="EMBL/GenBank/DDBJ databases">
        <title>Expanding the genomic diversity of Burkholderia species for the development of highly accurate diagnostics.</title>
        <authorList>
            <person name="Sahl J."/>
            <person name="Keim P."/>
            <person name="Wagner D."/>
        </authorList>
    </citation>
    <scope>NUCLEOTIDE SEQUENCE [LARGE SCALE GENOMIC DNA]</scope>
    <source>
        <strain evidence="7 8">TSV85</strain>
    </source>
</reference>